<gene>
    <name evidence="11" type="ORF">H2200_002563</name>
</gene>
<protein>
    <recommendedName>
        <fullName evidence="2 7">Autophagy-related protein 17</fullName>
    </recommendedName>
</protein>
<keyword evidence="8" id="KW-0175">Coiled coil</keyword>
<dbReference type="GO" id="GO:1990316">
    <property type="term" value="C:Atg1/ULK1 kinase complex"/>
    <property type="evidence" value="ECO:0007669"/>
    <property type="project" value="TreeGrafter"/>
</dbReference>
<keyword evidence="12" id="KW-1185">Reference proteome</keyword>
<evidence type="ECO:0000256" key="2">
    <source>
        <dbReference type="ARBA" id="ARBA00013806"/>
    </source>
</evidence>
<dbReference type="GO" id="GO:0034045">
    <property type="term" value="C:phagophore assembly site membrane"/>
    <property type="evidence" value="ECO:0007669"/>
    <property type="project" value="UniProtKB-SubCell"/>
</dbReference>
<dbReference type="GO" id="GO:0030295">
    <property type="term" value="F:protein kinase activator activity"/>
    <property type="evidence" value="ECO:0007669"/>
    <property type="project" value="TreeGrafter"/>
</dbReference>
<evidence type="ECO:0000259" key="10">
    <source>
        <dbReference type="Pfam" id="PF04108"/>
    </source>
</evidence>
<keyword evidence="4 7" id="KW-0072">Autophagy</keyword>
<evidence type="ECO:0000313" key="11">
    <source>
        <dbReference type="EMBL" id="KAJ9614427.1"/>
    </source>
</evidence>
<comment type="function">
    <text evidence="7">Autophagy-specific protein that functions in response to autophagy-inducing signals as a scaffold to recruit other ATG proteins to organize preautophagosomal structure (PAS) formation. Modulates the timing and magnitude of the autophagy response, such as the size of the sequestering vesicles. Plays particularly a role in pexophagy and nucleophagy.</text>
</comment>
<comment type="function">
    <text evidence="6">Autophagy-specific protein that functions in response to autophagy-inducing signals as a scaffold to recruit other ATG proteins to organize pre-autophagosomal structure (PAS) formation. Modulates the timing and magnitude of the autophagy response, such as the size of the sequestering vesicles. Plays particularly a role in pexophagy and nucleophagy.</text>
</comment>
<sequence length="512" mass="57089">MSSLSPVMAQSPHLPTAQRQDLSARSSPSQSLRATSPSQTSVETLVSYLVASKRSLGSIHLVHRATTILSEARISIESTTALLAKATYLRRSLTSQLKILRGVQFELEAAAQGLQQEFQAVIRELDETGARLLQCIDLLKQTKVEEAFKVATEVDLQDAAGKDTLHDFVDDNGVETIRHAMEVAIDNVQSAHQEMNASIQTLETDLQSINEVLSGRGQLSGTDSELQQPGTIAATLTLLETHAHEMAQGLESLVKHFDLCVTAIKHTEGGGEAVFQTMNAEEVDAVGLGIDELQAPAQPMNDEERIEMLQVLENDSQEVDEVVMELQDRNAEMEARLEKIHQWRERQENIYADVISAFKLLDKISTRLSGYVAETARYATRWTEEKAKIEDGIGGMEELCEYYANFLHAYDGLIVEVARRRTVKKQMERIVAEAHTQLEQMYEADQQLRMEFKTDHGEYLPSDIWTGVNTLPPKYAIAKADEEDVSVPELSRRTVEEALKRLKNGSNGKAER</sequence>
<evidence type="ECO:0000256" key="7">
    <source>
        <dbReference type="RuleBase" id="RU368080"/>
    </source>
</evidence>
<dbReference type="PANTHER" id="PTHR28005:SF1">
    <property type="entry name" value="AUTOPHAGY-RELATED PROTEIN 17"/>
    <property type="match status" value="1"/>
</dbReference>
<evidence type="ECO:0000256" key="6">
    <source>
        <dbReference type="ARBA" id="ARBA00024948"/>
    </source>
</evidence>
<dbReference type="GO" id="GO:0000422">
    <property type="term" value="P:autophagy of mitochondrion"/>
    <property type="evidence" value="ECO:0007669"/>
    <property type="project" value="TreeGrafter"/>
</dbReference>
<evidence type="ECO:0000256" key="3">
    <source>
        <dbReference type="ARBA" id="ARBA00022490"/>
    </source>
</evidence>
<evidence type="ECO:0000256" key="4">
    <source>
        <dbReference type="ARBA" id="ARBA00023006"/>
    </source>
</evidence>
<evidence type="ECO:0000256" key="1">
    <source>
        <dbReference type="ARBA" id="ARBA00006259"/>
    </source>
</evidence>
<evidence type="ECO:0000256" key="9">
    <source>
        <dbReference type="SAM" id="MobiDB-lite"/>
    </source>
</evidence>
<feature type="coiled-coil region" evidence="8">
    <location>
        <begin position="309"/>
        <end position="336"/>
    </location>
</feature>
<reference evidence="11" key="1">
    <citation type="submission" date="2022-10" db="EMBL/GenBank/DDBJ databases">
        <title>Culturing micro-colonial fungi from biological soil crusts in the Mojave desert and describing Neophaeococcomyces mojavensis, and introducing the new genera and species Taxawa tesnikishii.</title>
        <authorList>
            <person name="Kurbessoian T."/>
            <person name="Stajich J.E."/>
        </authorList>
    </citation>
    <scope>NUCLEOTIDE SEQUENCE</scope>
    <source>
        <strain evidence="11">TK_41</strain>
    </source>
</reference>
<dbReference type="PANTHER" id="PTHR28005">
    <property type="entry name" value="AUTOPHAGY-RELATED PROTEIN 17"/>
    <property type="match status" value="1"/>
</dbReference>
<accession>A0AA38XJ51</accession>
<feature type="coiled-coil region" evidence="8">
    <location>
        <begin position="185"/>
        <end position="212"/>
    </location>
</feature>
<evidence type="ECO:0000256" key="8">
    <source>
        <dbReference type="SAM" id="Coils"/>
    </source>
</evidence>
<dbReference type="Pfam" id="PF04108">
    <property type="entry name" value="ATG17_like"/>
    <property type="match status" value="1"/>
</dbReference>
<dbReference type="AlphaFoldDB" id="A0AA38XJ51"/>
<comment type="caution">
    <text evidence="11">The sequence shown here is derived from an EMBL/GenBank/DDBJ whole genome shotgun (WGS) entry which is preliminary data.</text>
</comment>
<dbReference type="EMBL" id="JAPDRK010000003">
    <property type="protein sequence ID" value="KAJ9614427.1"/>
    <property type="molecule type" value="Genomic_DNA"/>
</dbReference>
<dbReference type="GO" id="GO:0034727">
    <property type="term" value="P:piecemeal microautophagy of the nucleus"/>
    <property type="evidence" value="ECO:0007669"/>
    <property type="project" value="TreeGrafter"/>
</dbReference>
<comment type="similarity">
    <text evidence="1 7">Belongs to the ATG17 family.</text>
</comment>
<dbReference type="GO" id="GO:0060090">
    <property type="term" value="F:molecular adaptor activity"/>
    <property type="evidence" value="ECO:0007669"/>
    <property type="project" value="TreeGrafter"/>
</dbReference>
<feature type="compositionally biased region" description="Polar residues" evidence="9">
    <location>
        <begin position="17"/>
        <end position="38"/>
    </location>
</feature>
<keyword evidence="3 7" id="KW-0963">Cytoplasm</keyword>
<dbReference type="InterPro" id="IPR045326">
    <property type="entry name" value="ATG17-like_dom"/>
</dbReference>
<feature type="domain" description="Autophagy protein ATG17-like" evidence="10">
    <location>
        <begin position="55"/>
        <end position="460"/>
    </location>
</feature>
<feature type="region of interest" description="Disordered" evidence="9">
    <location>
        <begin position="1"/>
        <end position="38"/>
    </location>
</feature>
<organism evidence="11 12">
    <name type="scientific">Cladophialophora chaetospira</name>
    <dbReference type="NCBI Taxonomy" id="386627"/>
    <lineage>
        <taxon>Eukaryota</taxon>
        <taxon>Fungi</taxon>
        <taxon>Dikarya</taxon>
        <taxon>Ascomycota</taxon>
        <taxon>Pezizomycotina</taxon>
        <taxon>Eurotiomycetes</taxon>
        <taxon>Chaetothyriomycetidae</taxon>
        <taxon>Chaetothyriales</taxon>
        <taxon>Herpotrichiellaceae</taxon>
        <taxon>Cladophialophora</taxon>
    </lineage>
</organism>
<evidence type="ECO:0000256" key="5">
    <source>
        <dbReference type="ARBA" id="ARBA00023136"/>
    </source>
</evidence>
<name>A0AA38XJ51_9EURO</name>
<evidence type="ECO:0000313" key="12">
    <source>
        <dbReference type="Proteomes" id="UP001172673"/>
    </source>
</evidence>
<proteinExistence type="inferred from homology"/>
<dbReference type="Proteomes" id="UP001172673">
    <property type="component" value="Unassembled WGS sequence"/>
</dbReference>
<dbReference type="InterPro" id="IPR007240">
    <property type="entry name" value="Atg17"/>
</dbReference>
<keyword evidence="5" id="KW-0472">Membrane</keyword>
<comment type="subcellular location">
    <subcellularLocation>
        <location evidence="7">Cytoplasm</location>
    </subcellularLocation>
    <subcellularLocation>
        <location evidence="7">Preautophagosomal structure membrane</location>
        <topology evidence="7">Peripheral membrane protein</topology>
    </subcellularLocation>
</comment>
<dbReference type="GO" id="GO:0000045">
    <property type="term" value="P:autophagosome assembly"/>
    <property type="evidence" value="ECO:0007669"/>
    <property type="project" value="TreeGrafter"/>
</dbReference>